<dbReference type="GO" id="GO:0016887">
    <property type="term" value="F:ATP hydrolysis activity"/>
    <property type="evidence" value="ECO:0007669"/>
    <property type="project" value="InterPro"/>
</dbReference>
<dbReference type="FunFam" id="3.40.50.300:FF:000221">
    <property type="entry name" value="Multidrug ABC transporter ATP-binding protein"/>
    <property type="match status" value="1"/>
</dbReference>
<sequence>MIIDQMDRLAAGRTGVLPQAGVYVGTGLLEAAIFALLLPLLRALVGGDVARALVLLAAGAGVALVYGVVLYWADNRGYLIGIKHVLRPIQHRLGDHLVQLPLGWFTKERSGQMSTLLTHDLQMVMNMPSIFMRQLIFSVLTPVTVAVLFFVVDWRVGLSFLVLTPVLYASSRWMARAVGDGHFEEERAGAELSSRILEFAQAQPALRSANRNESAWGALGEAIGTDRHATVRTLRMTGLPMWTHTLLVQSIFALVLVTAALVLATGGIGVADFVFVAVLALRAVDALNSIGQQGMSIRVTQNALDAVQRVLDEEPLPQPETPNRADGSGITFDHVSFSYDGERTVLDDVSLDIPERTLTALVGPSGSGKTTLTRLIARFWDATGGSVRIGGTDVRELSTEELMSRMALVFQDVYLFDGTIEENIRLGRPDADDEQVRHAARLARLDEVAERLEDGWDTRVGEGGNRLSGGERQRVSIARALLKDAPILLFDEATAALDAENEAAVVEAMHELARDRTVVVIAHRMSTIAAADQIAVLEDGRITQLGTHEELVGLPGRYASFWEERLKAQGWHITND</sequence>
<dbReference type="InterPro" id="IPR039421">
    <property type="entry name" value="Type_1_exporter"/>
</dbReference>
<feature type="transmembrane region" description="Helical" evidence="11">
    <location>
        <begin position="251"/>
        <end position="281"/>
    </location>
</feature>
<dbReference type="SUPFAM" id="SSF90123">
    <property type="entry name" value="ABC transporter transmembrane region"/>
    <property type="match status" value="1"/>
</dbReference>
<keyword evidence="3" id="KW-1003">Cell membrane</keyword>
<feature type="domain" description="ABC transporter" evidence="12">
    <location>
        <begin position="330"/>
        <end position="564"/>
    </location>
</feature>
<evidence type="ECO:0000256" key="10">
    <source>
        <dbReference type="ARBA" id="ARBA00023455"/>
    </source>
</evidence>
<feature type="domain" description="ABC transmembrane type-1" evidence="13">
    <location>
        <begin position="24"/>
        <end position="297"/>
    </location>
</feature>
<name>A0A375I1H4_9ACTN</name>
<gene>
    <name evidence="14" type="ORF">PROPJV5_1658</name>
</gene>
<dbReference type="InterPro" id="IPR027417">
    <property type="entry name" value="P-loop_NTPase"/>
</dbReference>
<reference evidence="15" key="1">
    <citation type="submission" date="2018-02" db="EMBL/GenBank/DDBJ databases">
        <authorList>
            <person name="Hornung B."/>
        </authorList>
    </citation>
    <scope>NUCLEOTIDE SEQUENCE [LARGE SCALE GENOMIC DNA]</scope>
</reference>
<dbReference type="Gene3D" id="3.40.50.300">
    <property type="entry name" value="P-loop containing nucleotide triphosphate hydrolases"/>
    <property type="match status" value="1"/>
</dbReference>
<keyword evidence="9 11" id="KW-0472">Membrane</keyword>
<evidence type="ECO:0000259" key="12">
    <source>
        <dbReference type="PROSITE" id="PS50893"/>
    </source>
</evidence>
<dbReference type="PROSITE" id="PS00211">
    <property type="entry name" value="ABC_TRANSPORTER_1"/>
    <property type="match status" value="1"/>
</dbReference>
<accession>A0A375I1H4</accession>
<organism evidence="14 15">
    <name type="scientific">Propionibacterium ruminifibrarum</name>
    <dbReference type="NCBI Taxonomy" id="1962131"/>
    <lineage>
        <taxon>Bacteria</taxon>
        <taxon>Bacillati</taxon>
        <taxon>Actinomycetota</taxon>
        <taxon>Actinomycetes</taxon>
        <taxon>Propionibacteriales</taxon>
        <taxon>Propionibacteriaceae</taxon>
        <taxon>Propionibacterium</taxon>
    </lineage>
</organism>
<keyword evidence="14" id="KW-0378">Hydrolase</keyword>
<dbReference type="InterPro" id="IPR036640">
    <property type="entry name" value="ABC1_TM_sf"/>
</dbReference>
<dbReference type="Pfam" id="PF00664">
    <property type="entry name" value="ABC_membrane"/>
    <property type="match status" value="1"/>
</dbReference>
<evidence type="ECO:0000256" key="9">
    <source>
        <dbReference type="ARBA" id="ARBA00023136"/>
    </source>
</evidence>
<dbReference type="RefSeq" id="WP_119715818.1">
    <property type="nucleotide sequence ID" value="NZ_OMOH01000005.1"/>
</dbReference>
<keyword evidence="8 11" id="KW-1133">Transmembrane helix</keyword>
<dbReference type="Proteomes" id="UP000265962">
    <property type="component" value="Unassembled WGS sequence"/>
</dbReference>
<dbReference type="Gene3D" id="1.20.1560.10">
    <property type="entry name" value="ABC transporter type 1, transmembrane domain"/>
    <property type="match status" value="1"/>
</dbReference>
<evidence type="ECO:0000256" key="11">
    <source>
        <dbReference type="SAM" id="Phobius"/>
    </source>
</evidence>
<dbReference type="PROSITE" id="PS50929">
    <property type="entry name" value="ABC_TM1F"/>
    <property type="match status" value="1"/>
</dbReference>
<evidence type="ECO:0000259" key="13">
    <source>
        <dbReference type="PROSITE" id="PS50929"/>
    </source>
</evidence>
<proteinExistence type="inferred from homology"/>
<evidence type="ECO:0000256" key="5">
    <source>
        <dbReference type="ARBA" id="ARBA00022692"/>
    </source>
</evidence>
<evidence type="ECO:0000313" key="14">
    <source>
        <dbReference type="EMBL" id="SPF68676.1"/>
    </source>
</evidence>
<evidence type="ECO:0000256" key="4">
    <source>
        <dbReference type="ARBA" id="ARBA00022519"/>
    </source>
</evidence>
<dbReference type="InterPro" id="IPR011527">
    <property type="entry name" value="ABC1_TM_dom"/>
</dbReference>
<dbReference type="PANTHER" id="PTHR24221">
    <property type="entry name" value="ATP-BINDING CASSETTE SUB-FAMILY B"/>
    <property type="match status" value="1"/>
</dbReference>
<evidence type="ECO:0000256" key="7">
    <source>
        <dbReference type="ARBA" id="ARBA00022840"/>
    </source>
</evidence>
<dbReference type="PROSITE" id="PS50893">
    <property type="entry name" value="ABC_TRANSPORTER_2"/>
    <property type="match status" value="1"/>
</dbReference>
<keyword evidence="15" id="KW-1185">Reference proteome</keyword>
<keyword evidence="4" id="KW-0997">Cell inner membrane</keyword>
<dbReference type="SMART" id="SM00382">
    <property type="entry name" value="AAA"/>
    <property type="match status" value="1"/>
</dbReference>
<dbReference type="GO" id="GO:0005524">
    <property type="term" value="F:ATP binding"/>
    <property type="evidence" value="ECO:0007669"/>
    <property type="project" value="UniProtKB-KW"/>
</dbReference>
<evidence type="ECO:0000256" key="3">
    <source>
        <dbReference type="ARBA" id="ARBA00022475"/>
    </source>
</evidence>
<dbReference type="SUPFAM" id="SSF52540">
    <property type="entry name" value="P-loop containing nucleoside triphosphate hydrolases"/>
    <property type="match status" value="1"/>
</dbReference>
<evidence type="ECO:0000256" key="2">
    <source>
        <dbReference type="ARBA" id="ARBA00022448"/>
    </source>
</evidence>
<keyword evidence="5 11" id="KW-0812">Transmembrane</keyword>
<evidence type="ECO:0000256" key="6">
    <source>
        <dbReference type="ARBA" id="ARBA00022741"/>
    </source>
</evidence>
<feature type="transmembrane region" description="Helical" evidence="11">
    <location>
        <begin position="20"/>
        <end position="41"/>
    </location>
</feature>
<feature type="transmembrane region" description="Helical" evidence="11">
    <location>
        <begin position="135"/>
        <end position="152"/>
    </location>
</feature>
<dbReference type="GO" id="GO:0005886">
    <property type="term" value="C:plasma membrane"/>
    <property type="evidence" value="ECO:0007669"/>
    <property type="project" value="UniProtKB-SubCell"/>
</dbReference>
<protein>
    <submittedName>
        <fullName evidence="14">Adenosinetriphosphatase</fullName>
        <ecNumber evidence="14">3.6.1.3</ecNumber>
    </submittedName>
</protein>
<dbReference type="EMBL" id="OMOH01000005">
    <property type="protein sequence ID" value="SPF68676.1"/>
    <property type="molecule type" value="Genomic_DNA"/>
</dbReference>
<dbReference type="AlphaFoldDB" id="A0A375I1H4"/>
<evidence type="ECO:0000313" key="15">
    <source>
        <dbReference type="Proteomes" id="UP000265962"/>
    </source>
</evidence>
<dbReference type="InterPro" id="IPR003593">
    <property type="entry name" value="AAA+_ATPase"/>
</dbReference>
<keyword evidence="6" id="KW-0547">Nucleotide-binding</keyword>
<dbReference type="OrthoDB" id="9806127at2"/>
<keyword evidence="2" id="KW-0813">Transport</keyword>
<dbReference type="InterPro" id="IPR003439">
    <property type="entry name" value="ABC_transporter-like_ATP-bd"/>
</dbReference>
<dbReference type="PANTHER" id="PTHR24221:SF654">
    <property type="entry name" value="ATP-BINDING CASSETTE SUB-FAMILY B MEMBER 6"/>
    <property type="match status" value="1"/>
</dbReference>
<keyword evidence="7" id="KW-0067">ATP-binding</keyword>
<evidence type="ECO:0000256" key="1">
    <source>
        <dbReference type="ARBA" id="ARBA00004429"/>
    </source>
</evidence>
<feature type="transmembrane region" description="Helical" evidence="11">
    <location>
        <begin position="53"/>
        <end position="73"/>
    </location>
</feature>
<dbReference type="Pfam" id="PF00005">
    <property type="entry name" value="ABC_tran"/>
    <property type="match status" value="1"/>
</dbReference>
<dbReference type="EC" id="3.6.1.3" evidence="14"/>
<evidence type="ECO:0000256" key="8">
    <source>
        <dbReference type="ARBA" id="ARBA00022989"/>
    </source>
</evidence>
<comment type="similarity">
    <text evidence="10">Belongs to the ABC transporter superfamily. Siderophore-Fe(3+) uptake transporter (SIUT) (TC 3.A.1.21) family.</text>
</comment>
<dbReference type="GO" id="GO:0140359">
    <property type="term" value="F:ABC-type transporter activity"/>
    <property type="evidence" value="ECO:0007669"/>
    <property type="project" value="InterPro"/>
</dbReference>
<dbReference type="InterPro" id="IPR017871">
    <property type="entry name" value="ABC_transporter-like_CS"/>
</dbReference>
<comment type="subcellular location">
    <subcellularLocation>
        <location evidence="1">Cell inner membrane</location>
        <topology evidence="1">Multi-pass membrane protein</topology>
    </subcellularLocation>
</comment>